<sequence length="197" mass="21494">MRDRAQDASAELEAWVGAFGHTIGIALEQAIVAVTSRLPAGDIVGVGVATDADATSIVALANSRQNLDRMIAEEPQFAVDSTWHLGEWDMDVTQVDADDPLAPVRAEADRVKRLITSPGDGRAPSQHLGEFRAALWDAIAHALAQSATHGFFDRWPSAKRVFLPLDADVSEERIAAWNTPFNRPEDLGELREFLQLD</sequence>
<dbReference type="InterPro" id="IPR025409">
    <property type="entry name" value="DUF4303"/>
</dbReference>
<reference evidence="1 2" key="1">
    <citation type="submission" date="2019-03" db="EMBL/GenBank/DDBJ databases">
        <title>Genomic features of bacteria from cold environments.</title>
        <authorList>
            <person name="Shen L."/>
        </authorList>
    </citation>
    <scope>NUCLEOTIDE SEQUENCE [LARGE SCALE GENOMIC DNA]</scope>
    <source>
        <strain evidence="2">T3246-1</strain>
    </source>
</reference>
<dbReference type="Proteomes" id="UP000504882">
    <property type="component" value="Unassembled WGS sequence"/>
</dbReference>
<name>A0ABY2E0P1_9MICO</name>
<keyword evidence="2" id="KW-1185">Reference proteome</keyword>
<evidence type="ECO:0000313" key="1">
    <source>
        <dbReference type="EMBL" id="TDE91495.1"/>
    </source>
</evidence>
<gene>
    <name evidence="1" type="ORF">EXU48_15155</name>
</gene>
<proteinExistence type="predicted"/>
<evidence type="ECO:0000313" key="2">
    <source>
        <dbReference type="Proteomes" id="UP000504882"/>
    </source>
</evidence>
<dbReference type="Pfam" id="PF14136">
    <property type="entry name" value="DUF4303"/>
    <property type="match status" value="1"/>
</dbReference>
<accession>A0ABY2E0P1</accession>
<protein>
    <submittedName>
        <fullName evidence="1">DUF4303 domain-containing protein</fullName>
    </submittedName>
</protein>
<dbReference type="RefSeq" id="WP_133108528.1">
    <property type="nucleotide sequence ID" value="NZ_SMNA01000007.1"/>
</dbReference>
<organism evidence="1 2">
    <name type="scientific">Occultella glacieicola</name>
    <dbReference type="NCBI Taxonomy" id="2518684"/>
    <lineage>
        <taxon>Bacteria</taxon>
        <taxon>Bacillati</taxon>
        <taxon>Actinomycetota</taxon>
        <taxon>Actinomycetes</taxon>
        <taxon>Micrococcales</taxon>
        <taxon>Ruaniaceae</taxon>
        <taxon>Occultella</taxon>
    </lineage>
</organism>
<dbReference type="EMBL" id="SMNA01000007">
    <property type="protein sequence ID" value="TDE91495.1"/>
    <property type="molecule type" value="Genomic_DNA"/>
</dbReference>
<comment type="caution">
    <text evidence="1">The sequence shown here is derived from an EMBL/GenBank/DDBJ whole genome shotgun (WGS) entry which is preliminary data.</text>
</comment>